<dbReference type="InterPro" id="IPR023485">
    <property type="entry name" value="Ptyr_pPase"/>
</dbReference>
<dbReference type="EMBL" id="CP104013">
    <property type="protein sequence ID" value="UYP47689.1"/>
    <property type="molecule type" value="Genomic_DNA"/>
</dbReference>
<reference evidence="5" key="1">
    <citation type="submission" date="2022-09" db="EMBL/GenBank/DDBJ databases">
        <title>Actin cytoskeleton and complex cell architecture in an #Asgard archaeon.</title>
        <authorList>
            <person name="Ponce Toledo R.I."/>
            <person name="Schleper C."/>
            <person name="Rodrigues Oliveira T."/>
            <person name="Wollweber F."/>
            <person name="Xu J."/>
            <person name="Rittmann S."/>
            <person name="Klingl A."/>
            <person name="Pilhofer M."/>
        </authorList>
    </citation>
    <scope>NUCLEOTIDE SEQUENCE</scope>
    <source>
        <strain evidence="5">B-35</strain>
    </source>
</reference>
<dbReference type="Pfam" id="PF01451">
    <property type="entry name" value="LMWPc"/>
    <property type="match status" value="1"/>
</dbReference>
<organism evidence="5 6">
    <name type="scientific">Candidatus Lokiarchaeum ossiferum</name>
    <dbReference type="NCBI Taxonomy" id="2951803"/>
    <lineage>
        <taxon>Archaea</taxon>
        <taxon>Promethearchaeati</taxon>
        <taxon>Promethearchaeota</taxon>
        <taxon>Promethearchaeia</taxon>
        <taxon>Promethearchaeales</taxon>
        <taxon>Promethearchaeaceae</taxon>
        <taxon>Candidatus Lokiarchaeum</taxon>
    </lineage>
</organism>
<dbReference type="InterPro" id="IPR017867">
    <property type="entry name" value="Tyr_phospatase_low_mol_wt"/>
</dbReference>
<sequence>MSNKIPKSVTTVCVGNVCRSPVAEVLLREYTKRSKNSALHKINFDSAGLFGGKLELSDISDEFVKEKGFNLTGFRSKMTTRRYLTQFDQILVMERWHKEYILKHYFCDTTKRKRRKIEGKMKTLSEAAGIDGDIIDPFTIEAEKFRKILNTIDYSCQKIVSQWEKACS</sequence>
<feature type="domain" description="Phosphotyrosine protein phosphatase I" evidence="4">
    <location>
        <begin position="7"/>
        <end position="162"/>
    </location>
</feature>
<comment type="similarity">
    <text evidence="1">Belongs to the low molecular weight phosphotyrosine protein phosphatase family.</text>
</comment>
<proteinExistence type="inferred from homology"/>
<dbReference type="InterPro" id="IPR036196">
    <property type="entry name" value="Ptyr_pPase_sf"/>
</dbReference>
<dbReference type="Gene3D" id="3.40.50.2300">
    <property type="match status" value="1"/>
</dbReference>
<dbReference type="SUPFAM" id="SSF52788">
    <property type="entry name" value="Phosphotyrosine protein phosphatases I"/>
    <property type="match status" value="1"/>
</dbReference>
<accession>A0ABY6HYQ5</accession>
<keyword evidence="2" id="KW-0378">Hydrolase</keyword>
<evidence type="ECO:0000259" key="4">
    <source>
        <dbReference type="SMART" id="SM00226"/>
    </source>
</evidence>
<evidence type="ECO:0000313" key="6">
    <source>
        <dbReference type="Proteomes" id="UP001208689"/>
    </source>
</evidence>
<keyword evidence="3" id="KW-0904">Protein phosphatase</keyword>
<keyword evidence="6" id="KW-1185">Reference proteome</keyword>
<dbReference type="PANTHER" id="PTHR11717:SF31">
    <property type="entry name" value="LOW MOLECULAR WEIGHT PROTEIN-TYROSINE-PHOSPHATASE ETP-RELATED"/>
    <property type="match status" value="1"/>
</dbReference>
<evidence type="ECO:0000313" key="5">
    <source>
        <dbReference type="EMBL" id="UYP47689.1"/>
    </source>
</evidence>
<dbReference type="PRINTS" id="PR00719">
    <property type="entry name" value="LMWPTPASE"/>
</dbReference>
<protein>
    <recommendedName>
        <fullName evidence="4">Phosphotyrosine protein phosphatase I domain-containing protein</fullName>
    </recommendedName>
</protein>
<dbReference type="InterPro" id="IPR050438">
    <property type="entry name" value="LMW_PTPase"/>
</dbReference>
<evidence type="ECO:0000256" key="3">
    <source>
        <dbReference type="ARBA" id="ARBA00022912"/>
    </source>
</evidence>
<dbReference type="Proteomes" id="UP001208689">
    <property type="component" value="Chromosome"/>
</dbReference>
<dbReference type="PANTHER" id="PTHR11717">
    <property type="entry name" value="LOW MOLECULAR WEIGHT PROTEIN TYROSINE PHOSPHATASE"/>
    <property type="match status" value="1"/>
</dbReference>
<evidence type="ECO:0000256" key="2">
    <source>
        <dbReference type="ARBA" id="ARBA00022801"/>
    </source>
</evidence>
<name>A0ABY6HYQ5_9ARCH</name>
<dbReference type="SMART" id="SM00226">
    <property type="entry name" value="LMWPc"/>
    <property type="match status" value="1"/>
</dbReference>
<gene>
    <name evidence="5" type="ORF">NEF87_003974</name>
</gene>
<evidence type="ECO:0000256" key="1">
    <source>
        <dbReference type="ARBA" id="ARBA00011063"/>
    </source>
</evidence>